<sequence>MKYALLSDIHSNLHALDACLAHAQTQGAERLAILGDLVSYGAFPAEVVARCQKLQQEGAIVLRGNHEELIQTHNINSANPNPSLGSQTAEWTHNQLSPAQRFWLEILPLTAQVDHMLLVHASADAPDRWRYVEDERTASLSLDAACAHPDVRYVFGGHVHHQSLYYRGTGRQLMAFKPTSGVPIPTPKHRQWIATIGSVGQPRDGNPRAMYAVFDSTAARLTFHRVAYDHRAAARAVREAGLPEFFAQRLETGK</sequence>
<dbReference type="PANTHER" id="PTHR42850:SF2">
    <property type="entry name" value="BLL5683 PROTEIN"/>
    <property type="match status" value="1"/>
</dbReference>
<evidence type="ECO:0000259" key="1">
    <source>
        <dbReference type="Pfam" id="PF00149"/>
    </source>
</evidence>
<keyword evidence="3" id="KW-1185">Reference proteome</keyword>
<proteinExistence type="predicted"/>
<dbReference type="InterPro" id="IPR011152">
    <property type="entry name" value="Pesterase_MJ0912"/>
</dbReference>
<dbReference type="InterPro" id="IPR050126">
    <property type="entry name" value="Ap4A_hydrolase"/>
</dbReference>
<dbReference type="Gene3D" id="3.60.21.10">
    <property type="match status" value="1"/>
</dbReference>
<dbReference type="Pfam" id="PF00149">
    <property type="entry name" value="Metallophos"/>
    <property type="match status" value="1"/>
</dbReference>
<dbReference type="EMBL" id="NESP01000001">
    <property type="protein sequence ID" value="PUE59602.1"/>
    <property type="molecule type" value="Genomic_DNA"/>
</dbReference>
<accession>A0A315EUH3</accession>
<reference evidence="2 3" key="1">
    <citation type="submission" date="2017-04" db="EMBL/GenBank/DDBJ databases">
        <title>Unexpected and diverse lifestyles within the genus Limnohabitans.</title>
        <authorList>
            <person name="Kasalicky V."/>
            <person name="Mehrshad M."/>
            <person name="Andrei S.-A."/>
            <person name="Salcher M."/>
            <person name="Kratochvilova H."/>
            <person name="Simek K."/>
            <person name="Ghai R."/>
        </authorList>
    </citation>
    <scope>NUCLEOTIDE SEQUENCE [LARGE SCALE GENOMIC DNA]</scope>
    <source>
        <strain evidence="2 3">MWH-C5</strain>
    </source>
</reference>
<dbReference type="RefSeq" id="WP_108402165.1">
    <property type="nucleotide sequence ID" value="NZ_NESP01000001.1"/>
</dbReference>
<organism evidence="2 3">
    <name type="scientific">Limnohabitans curvus</name>
    <dbReference type="NCBI Taxonomy" id="323423"/>
    <lineage>
        <taxon>Bacteria</taxon>
        <taxon>Pseudomonadati</taxon>
        <taxon>Pseudomonadota</taxon>
        <taxon>Betaproteobacteria</taxon>
        <taxon>Burkholderiales</taxon>
        <taxon>Comamonadaceae</taxon>
        <taxon>Limnohabitans</taxon>
    </lineage>
</organism>
<dbReference type="PIRSF" id="PIRSF000883">
    <property type="entry name" value="Pesterase_MJ0912"/>
    <property type="match status" value="1"/>
</dbReference>
<feature type="domain" description="Calcineurin-like phosphoesterase" evidence="1">
    <location>
        <begin position="1"/>
        <end position="161"/>
    </location>
</feature>
<evidence type="ECO:0000313" key="3">
    <source>
        <dbReference type="Proteomes" id="UP000251341"/>
    </source>
</evidence>
<dbReference type="AlphaFoldDB" id="A0A315EUH3"/>
<name>A0A315EUH3_9BURK</name>
<dbReference type="GO" id="GO:0005737">
    <property type="term" value="C:cytoplasm"/>
    <property type="evidence" value="ECO:0007669"/>
    <property type="project" value="TreeGrafter"/>
</dbReference>
<dbReference type="SUPFAM" id="SSF56300">
    <property type="entry name" value="Metallo-dependent phosphatases"/>
    <property type="match status" value="1"/>
</dbReference>
<dbReference type="Proteomes" id="UP000251341">
    <property type="component" value="Unassembled WGS sequence"/>
</dbReference>
<dbReference type="InterPro" id="IPR029052">
    <property type="entry name" value="Metallo-depent_PP-like"/>
</dbReference>
<dbReference type="PANTHER" id="PTHR42850">
    <property type="entry name" value="METALLOPHOSPHOESTERASE"/>
    <property type="match status" value="1"/>
</dbReference>
<comment type="caution">
    <text evidence="2">The sequence shown here is derived from an EMBL/GenBank/DDBJ whole genome shotgun (WGS) entry which is preliminary data.</text>
</comment>
<dbReference type="InterPro" id="IPR004843">
    <property type="entry name" value="Calcineurin-like_PHP"/>
</dbReference>
<dbReference type="GO" id="GO:0016791">
    <property type="term" value="F:phosphatase activity"/>
    <property type="evidence" value="ECO:0007669"/>
    <property type="project" value="TreeGrafter"/>
</dbReference>
<gene>
    <name evidence="2" type="ORF">B9Z44_08465</name>
</gene>
<protein>
    <submittedName>
        <fullName evidence="2">Metallophosphatase family protein</fullName>
    </submittedName>
</protein>
<evidence type="ECO:0000313" key="2">
    <source>
        <dbReference type="EMBL" id="PUE59602.1"/>
    </source>
</evidence>